<comment type="catalytic activity">
    <reaction evidence="1 8">
        <text>Hydrolytically removes 5'-nucleotides successively from the 3'-hydroxy termini of 3'-hydroxy-terminated oligonucleotides.</text>
        <dbReference type="EC" id="3.1.4.1"/>
    </reaction>
</comment>
<evidence type="ECO:0000256" key="6">
    <source>
        <dbReference type="ARBA" id="ARBA00022842"/>
    </source>
</evidence>
<dbReference type="GO" id="GO:0070336">
    <property type="term" value="F:flap-structured DNA binding"/>
    <property type="evidence" value="ECO:0007669"/>
    <property type="project" value="TreeGrafter"/>
</dbReference>
<dbReference type="CDD" id="cd22326">
    <property type="entry name" value="FAN1-like"/>
    <property type="match status" value="1"/>
</dbReference>
<dbReference type="EMBL" id="JAHWGI010000294">
    <property type="protein sequence ID" value="KAK3912519.1"/>
    <property type="molecule type" value="Genomic_DNA"/>
</dbReference>
<keyword evidence="7 8" id="KW-0464">Manganese</keyword>
<comment type="function">
    <text evidence="8">Nuclease required for the repair of DNA interstrand cross-links (ICL). Acts as a 5'-3' exonuclease that anchors at a cut end of DNA and cleaves DNA successively at every third nucleotide, allowing to excise an ICL from one strand through flanking incisions.</text>
</comment>
<accession>A0AAE1H0X4</accession>
<keyword evidence="8" id="KW-0234">DNA repair</keyword>
<dbReference type="EC" id="3.1.4.1" evidence="8"/>
<evidence type="ECO:0000313" key="11">
    <source>
        <dbReference type="EMBL" id="KAK3912519.1"/>
    </source>
</evidence>
<keyword evidence="6 8" id="KW-0460">Magnesium</keyword>
<feature type="region of interest" description="Disordered" evidence="9">
    <location>
        <begin position="125"/>
        <end position="155"/>
    </location>
</feature>
<dbReference type="Pfam" id="PF08774">
    <property type="entry name" value="VRR_NUC"/>
    <property type="match status" value="1"/>
</dbReference>
<comment type="similarity">
    <text evidence="2 8">Belongs to the FAN1 family.</text>
</comment>
<dbReference type="Gene3D" id="3.40.1350.10">
    <property type="match status" value="1"/>
</dbReference>
<dbReference type="GO" id="GO:0005634">
    <property type="term" value="C:nucleus"/>
    <property type="evidence" value="ECO:0007669"/>
    <property type="project" value="UniProtKB-SubCell"/>
</dbReference>
<dbReference type="GO" id="GO:0046872">
    <property type="term" value="F:metal ion binding"/>
    <property type="evidence" value="ECO:0007669"/>
    <property type="project" value="UniProtKB-KW"/>
</dbReference>
<sequence>MSDSDDDITILEEKLVEDSTKKWKWKSPNPVLLKGDSERILQNVREKLNMQNMCILSKDTHGASPNVLSAVHESSDHFLTNNQEYKELNASDSNLMKTPTKQNETNIHVPLTPEQILELTENCLDSDNEPELTPVKEPFQTKQKQDSKSIGSKRTLNFNVRASSNVRNHASKFFGAGTSSVDVDEILIQGETSPSKSPSPKKKRLHKNSPIRLLPSHVQHKSPGKKGYPSPKKLSPGPKGSPQKKEFTVEDHLMIPEGPYYYEAFCFMIKKVCENPTYTHLFLETELNKLKEVYHTREEFQLYVRLMNRKDKWNRCSDIKYNDIAMDLTPLFDYLDSHGFISCDLKGEKLEDVLNLLKVEELKNVCTTFKVKKGKLKSETIDALVAMQKSQPTVLGGTSPLLKRFEEAKQLKQSLNNAIEIKNFGAVKDLVTKIMKEFASLRQLTSETNHILQLPTYLQRFCAGSVYATALTKSIEPLKQAKEYKRAIEVLDLLNDQRTYCPDYKGKWMLHKATILHVNLEDLVGASNVLFAALRNKHLLSPVDQMHLQERAEKVIKRKKNGLKSEQKNRLLNEMDTPREPPEAVEINARAYISSKPGLKKVYIRDTEDGKEFMSVEETVIAHYKSLGFSYGIHDEGSTISSLCLLSLWQNIYDATIPGVFQSPYQDKPLDWGRKGFYELRKDAIETRLSNILQQDLSSIAKELNDLRNENCLKTSVINWDRLERLDIEKFLECLSLPTFVAITRRFVQDFKSNRSGFPDLTIWSPPQKKCLFVEVKSPNDVLSTVQCLWLDFLKKCDAKAIVAHIRESGSKNSVRKK</sequence>
<dbReference type="GO" id="GO:0004528">
    <property type="term" value="F:phosphodiesterase I activity"/>
    <property type="evidence" value="ECO:0007669"/>
    <property type="project" value="UniProtKB-EC"/>
</dbReference>
<gene>
    <name evidence="11" type="ORF">KUF71_022090</name>
</gene>
<keyword evidence="8" id="KW-0539">Nucleus</keyword>
<comment type="caution">
    <text evidence="11">The sequence shown here is derived from an EMBL/GenBank/DDBJ whole genome shotgun (WGS) entry which is preliminary data.</text>
</comment>
<dbReference type="InterPro" id="IPR014883">
    <property type="entry name" value="VRR_NUC"/>
</dbReference>
<comment type="subcellular location">
    <subcellularLocation>
        <location evidence="8">Nucleus</location>
    </subcellularLocation>
</comment>
<organism evidence="11 12">
    <name type="scientific">Frankliniella fusca</name>
    <dbReference type="NCBI Taxonomy" id="407009"/>
    <lineage>
        <taxon>Eukaryota</taxon>
        <taxon>Metazoa</taxon>
        <taxon>Ecdysozoa</taxon>
        <taxon>Arthropoda</taxon>
        <taxon>Hexapoda</taxon>
        <taxon>Insecta</taxon>
        <taxon>Pterygota</taxon>
        <taxon>Neoptera</taxon>
        <taxon>Paraneoptera</taxon>
        <taxon>Thysanoptera</taxon>
        <taxon>Terebrantia</taxon>
        <taxon>Thripoidea</taxon>
        <taxon>Thripidae</taxon>
        <taxon>Frankliniella</taxon>
    </lineage>
</organism>
<dbReference type="GO" id="GO:0017108">
    <property type="term" value="F:5'-flap endonuclease activity"/>
    <property type="evidence" value="ECO:0007669"/>
    <property type="project" value="TreeGrafter"/>
</dbReference>
<dbReference type="GO" id="GO:0008409">
    <property type="term" value="F:5'-3' exonuclease activity"/>
    <property type="evidence" value="ECO:0007669"/>
    <property type="project" value="TreeGrafter"/>
</dbReference>
<protein>
    <recommendedName>
        <fullName evidence="8">Fanconi-associated nuclease</fullName>
        <ecNumber evidence="8">3.1.4.1</ecNumber>
    </recommendedName>
</protein>
<dbReference type="AlphaFoldDB" id="A0AAE1H0X4"/>
<keyword evidence="5 8" id="KW-0378">Hydrolase</keyword>
<keyword evidence="12" id="KW-1185">Reference proteome</keyword>
<dbReference type="PANTHER" id="PTHR15749">
    <property type="entry name" value="FANCONI-ASSOCIATED NUCLEASE 1"/>
    <property type="match status" value="1"/>
</dbReference>
<evidence type="ECO:0000256" key="7">
    <source>
        <dbReference type="ARBA" id="ARBA00023211"/>
    </source>
</evidence>
<evidence type="ECO:0000256" key="9">
    <source>
        <dbReference type="SAM" id="MobiDB-lite"/>
    </source>
</evidence>
<evidence type="ECO:0000313" key="12">
    <source>
        <dbReference type="Proteomes" id="UP001219518"/>
    </source>
</evidence>
<reference evidence="11" key="1">
    <citation type="submission" date="2021-07" db="EMBL/GenBank/DDBJ databases">
        <authorList>
            <person name="Catto M.A."/>
            <person name="Jacobson A."/>
            <person name="Kennedy G."/>
            <person name="Labadie P."/>
            <person name="Hunt B.G."/>
            <person name="Srinivasan R."/>
        </authorList>
    </citation>
    <scope>NUCLEOTIDE SEQUENCE</scope>
    <source>
        <strain evidence="11">PL_HMW_Pooled</strain>
        <tissue evidence="11">Head</tissue>
    </source>
</reference>
<feature type="domain" description="VRR-NUC" evidence="10">
    <location>
        <begin position="708"/>
        <end position="808"/>
    </location>
</feature>
<dbReference type="InterPro" id="IPR033315">
    <property type="entry name" value="Fan1-like"/>
</dbReference>
<dbReference type="SMART" id="SM00990">
    <property type="entry name" value="VRR_NUC"/>
    <property type="match status" value="1"/>
</dbReference>
<feature type="compositionally biased region" description="Basic residues" evidence="9">
    <location>
        <begin position="199"/>
        <end position="209"/>
    </location>
</feature>
<evidence type="ECO:0000256" key="4">
    <source>
        <dbReference type="ARBA" id="ARBA00022723"/>
    </source>
</evidence>
<feature type="region of interest" description="Disordered" evidence="9">
    <location>
        <begin position="190"/>
        <end position="246"/>
    </location>
</feature>
<keyword evidence="3 8" id="KW-0540">Nuclease</keyword>
<evidence type="ECO:0000259" key="10">
    <source>
        <dbReference type="SMART" id="SM00990"/>
    </source>
</evidence>
<dbReference type="Pfam" id="PF21170">
    <property type="entry name" value="FAN1_TPR"/>
    <property type="match status" value="1"/>
</dbReference>
<feature type="compositionally biased region" description="Low complexity" evidence="9">
    <location>
        <begin position="225"/>
        <end position="241"/>
    </location>
</feature>
<proteinExistence type="inferred from homology"/>
<keyword evidence="4 8" id="KW-0479">Metal-binding</keyword>
<evidence type="ECO:0000256" key="3">
    <source>
        <dbReference type="ARBA" id="ARBA00022722"/>
    </source>
</evidence>
<name>A0AAE1H0X4_9NEOP</name>
<keyword evidence="8" id="KW-0227">DNA damage</keyword>
<reference evidence="11" key="2">
    <citation type="journal article" date="2023" name="BMC Genomics">
        <title>Pest status, molecular evolution, and epigenetic factors derived from the genome assembly of Frankliniella fusca, a thysanopteran phytovirus vector.</title>
        <authorList>
            <person name="Catto M.A."/>
            <person name="Labadie P.E."/>
            <person name="Jacobson A.L."/>
            <person name="Kennedy G.G."/>
            <person name="Srinivasan R."/>
            <person name="Hunt B.G."/>
        </authorList>
    </citation>
    <scope>NUCLEOTIDE SEQUENCE</scope>
    <source>
        <strain evidence="11">PL_HMW_Pooled</strain>
    </source>
</reference>
<comment type="cofactor">
    <cofactor evidence="8">
        <name>Mg(2+)</name>
        <dbReference type="ChEBI" id="CHEBI:18420"/>
    </cofactor>
    <cofactor evidence="8">
        <name>Mn(2+)</name>
        <dbReference type="ChEBI" id="CHEBI:29035"/>
    </cofactor>
</comment>
<evidence type="ECO:0000256" key="1">
    <source>
        <dbReference type="ARBA" id="ARBA00000983"/>
    </source>
</evidence>
<evidence type="ECO:0000256" key="5">
    <source>
        <dbReference type="ARBA" id="ARBA00022801"/>
    </source>
</evidence>
<evidence type="ECO:0000256" key="8">
    <source>
        <dbReference type="RuleBase" id="RU365033"/>
    </source>
</evidence>
<dbReference type="InterPro" id="IPR049126">
    <property type="entry name" value="FAN1-like_TPR"/>
</dbReference>
<dbReference type="InterPro" id="IPR011856">
    <property type="entry name" value="tRNA_endonuc-like_dom_sf"/>
</dbReference>
<dbReference type="PANTHER" id="PTHR15749:SF4">
    <property type="entry name" value="FANCONI-ASSOCIATED NUCLEASE 1"/>
    <property type="match status" value="1"/>
</dbReference>
<dbReference type="GO" id="GO:0036297">
    <property type="term" value="P:interstrand cross-link repair"/>
    <property type="evidence" value="ECO:0007669"/>
    <property type="project" value="InterPro"/>
</dbReference>
<dbReference type="Proteomes" id="UP001219518">
    <property type="component" value="Unassembled WGS sequence"/>
</dbReference>
<dbReference type="InterPro" id="IPR049132">
    <property type="entry name" value="FAN1-like_euk"/>
</dbReference>
<evidence type="ECO:0000256" key="2">
    <source>
        <dbReference type="ARBA" id="ARBA00005533"/>
    </source>
</evidence>